<comment type="similarity">
    <text evidence="1">Belongs to the glycosyl hydrolase 2 family.</text>
</comment>
<dbReference type="AlphaFoldDB" id="A0A3D9IT35"/>
<feature type="domain" description="Glycoside hydrolase family 2 immunoglobulin-like beta-sandwich" evidence="5">
    <location>
        <begin position="185"/>
        <end position="281"/>
    </location>
</feature>
<proteinExistence type="inferred from homology"/>
<dbReference type="PANTHER" id="PTHR42732">
    <property type="entry name" value="BETA-GALACTOSIDASE"/>
    <property type="match status" value="1"/>
</dbReference>
<dbReference type="PANTHER" id="PTHR42732:SF2">
    <property type="entry name" value="BETA-MANNOSIDASE"/>
    <property type="match status" value="1"/>
</dbReference>
<dbReference type="Gene3D" id="2.60.40.10">
    <property type="entry name" value="Immunoglobulins"/>
    <property type="match status" value="1"/>
</dbReference>
<dbReference type="EMBL" id="QRDY01000002">
    <property type="protein sequence ID" value="RED64953.1"/>
    <property type="molecule type" value="Genomic_DNA"/>
</dbReference>
<dbReference type="InterPro" id="IPR051913">
    <property type="entry name" value="GH2_Domain-Containing"/>
</dbReference>
<dbReference type="SUPFAM" id="SSF49303">
    <property type="entry name" value="beta-Galactosidase/glucuronidase domain"/>
    <property type="match status" value="1"/>
</dbReference>
<dbReference type="Pfam" id="PF00703">
    <property type="entry name" value="Glyco_hydro_2"/>
    <property type="match status" value="1"/>
</dbReference>
<evidence type="ECO:0000256" key="3">
    <source>
        <dbReference type="ARBA" id="ARBA00023295"/>
    </source>
</evidence>
<evidence type="ECO:0000259" key="6">
    <source>
        <dbReference type="Pfam" id="PF02836"/>
    </source>
</evidence>
<dbReference type="Pfam" id="PF02837">
    <property type="entry name" value="Glyco_hydro_2_N"/>
    <property type="match status" value="1"/>
</dbReference>
<dbReference type="Proteomes" id="UP000256869">
    <property type="component" value="Unassembled WGS sequence"/>
</dbReference>
<evidence type="ECO:0000259" key="7">
    <source>
        <dbReference type="Pfam" id="PF02837"/>
    </source>
</evidence>
<sequence length="915" mass="103317">MASTTNIETATQAIPRPEHPRPDWQRSGWLNLNGEWAFRFDADDIGLSEQWQTIEQASYDAKITVPFSWVSPLSGIGDNRKGIAWYSRILRFDEIASGEKLFLHFGAVDYTAIVWVNGIQVGTHSGGYGAFSFDVTDAWQAGDVNRIVLRAEDQDHAYQTRGKQGYGETRGIWQTVWLETRASSYIEAVRIVTKLDGTIEISGTAESAGASQATLSFDFDGGRVRNEFKLTLIAGTTSFRTTIQVSEPRHWSPEDPFLYEGTIRLSANGSTDTIGTYFGIREIGSALFDDRNYKWITLNGKPTYLSGTLDQAFYPVGHFTAPSDQELQDEIWRLKRLNLNFVRIHIKPEEPRKLYWADKLGILVMEDMPCFWGEPDETARAAYEAEAKEILDRDYNHPSIISWVVFNETWGLFTKRDEVRSFLPETQEWVRSVYRWAKSEDSTRLIEDNSPCNWDHVESDLNTWHFYKNGYQILRDHVQEVVDKTFPGSDFNYIGGNVQSDAPLMNSECGAVWGIEGSAGDSDLAWQYRYMINELRRHDKMCGFIFTEFHDVVNEYNGYYRIDGSDKDFGYDAFVPGMSVADLHSPDFIVIDAPPCRTLDVGQQAEIALLRSSYSERYHGQTLRLEWELWYDSLGGKAVSSQGTQAIEWNGYGVVPLDNVTATMPSVDSLAVFAVTLRDSQEKTVTRNFITFDVRSGDSNGAYDLEGKWLSVPVSQYARHEWPHAWHALNDHKINGGSEGFVEYEIKLPAEAIAEGIGHIEAVFEAGAKVILVKDRDKSIEKGIDLDFMSGYTPDPELNPSTYYMTDEDRKPSLAKVSIDGQYVESLSLPDDPADSRGALSWHYQQRDNKLEEAGSYGYLHKVSVPSRLIPAIVLAGGFKLRLEVSGEIPALAGGLALYGRNAGRYPIDLLVRYW</sequence>
<dbReference type="SUPFAM" id="SSF51445">
    <property type="entry name" value="(Trans)glycosidases"/>
    <property type="match status" value="1"/>
</dbReference>
<keyword evidence="3" id="KW-0326">Glycosidase</keyword>
<dbReference type="InterPro" id="IPR008979">
    <property type="entry name" value="Galactose-bd-like_sf"/>
</dbReference>
<dbReference type="RefSeq" id="WP_115991695.1">
    <property type="nucleotide sequence ID" value="NZ_QRDY01000002.1"/>
</dbReference>
<dbReference type="GO" id="GO:0005975">
    <property type="term" value="P:carbohydrate metabolic process"/>
    <property type="evidence" value="ECO:0007669"/>
    <property type="project" value="InterPro"/>
</dbReference>
<evidence type="ECO:0000259" key="5">
    <source>
        <dbReference type="Pfam" id="PF00703"/>
    </source>
</evidence>
<dbReference type="OrthoDB" id="9762066at2"/>
<dbReference type="Gene3D" id="2.60.120.260">
    <property type="entry name" value="Galactose-binding domain-like"/>
    <property type="match status" value="1"/>
</dbReference>
<feature type="compositionally biased region" description="Polar residues" evidence="4">
    <location>
        <begin position="1"/>
        <end position="12"/>
    </location>
</feature>
<feature type="domain" description="Glycosyl hydrolases family 2 sugar binding" evidence="7">
    <location>
        <begin position="31"/>
        <end position="150"/>
    </location>
</feature>
<dbReference type="InterPro" id="IPR006101">
    <property type="entry name" value="Glyco_hydro_2"/>
</dbReference>
<evidence type="ECO:0000313" key="9">
    <source>
        <dbReference type="Proteomes" id="UP000256869"/>
    </source>
</evidence>
<reference evidence="8 9" key="1">
    <citation type="submission" date="2018-07" db="EMBL/GenBank/DDBJ databases">
        <title>Genomic Encyclopedia of Type Strains, Phase III (KMG-III): the genomes of soil and plant-associated and newly described type strains.</title>
        <authorList>
            <person name="Whitman W."/>
        </authorList>
    </citation>
    <scope>NUCLEOTIDE SEQUENCE [LARGE SCALE GENOMIC DNA]</scope>
    <source>
        <strain evidence="8 9">CECT 8236</strain>
    </source>
</reference>
<dbReference type="GO" id="GO:0004553">
    <property type="term" value="F:hydrolase activity, hydrolyzing O-glycosyl compounds"/>
    <property type="evidence" value="ECO:0007669"/>
    <property type="project" value="InterPro"/>
</dbReference>
<name>A0A3D9IT35_9BACL</name>
<feature type="region of interest" description="Disordered" evidence="4">
    <location>
        <begin position="1"/>
        <end position="22"/>
    </location>
</feature>
<dbReference type="Pfam" id="PF02836">
    <property type="entry name" value="Glyco_hydro_2_C"/>
    <property type="match status" value="1"/>
</dbReference>
<dbReference type="InterPro" id="IPR006103">
    <property type="entry name" value="Glyco_hydro_2_cat"/>
</dbReference>
<protein>
    <submittedName>
        <fullName evidence="8">Glycosyl hydrolase family 2</fullName>
    </submittedName>
</protein>
<dbReference type="InterPro" id="IPR036156">
    <property type="entry name" value="Beta-gal/glucu_dom_sf"/>
</dbReference>
<dbReference type="SUPFAM" id="SSF49785">
    <property type="entry name" value="Galactose-binding domain-like"/>
    <property type="match status" value="1"/>
</dbReference>
<dbReference type="Gene3D" id="3.20.20.80">
    <property type="entry name" value="Glycosidases"/>
    <property type="match status" value="1"/>
</dbReference>
<gene>
    <name evidence="8" type="ORF">DFP95_102375</name>
</gene>
<dbReference type="InterPro" id="IPR017853">
    <property type="entry name" value="GH"/>
</dbReference>
<dbReference type="PRINTS" id="PR00132">
    <property type="entry name" value="GLHYDRLASE2"/>
</dbReference>
<evidence type="ECO:0000256" key="4">
    <source>
        <dbReference type="SAM" id="MobiDB-lite"/>
    </source>
</evidence>
<comment type="caution">
    <text evidence="8">The sequence shown here is derived from an EMBL/GenBank/DDBJ whole genome shotgun (WGS) entry which is preliminary data.</text>
</comment>
<keyword evidence="2 8" id="KW-0378">Hydrolase</keyword>
<dbReference type="InterPro" id="IPR006102">
    <property type="entry name" value="Ig-like_GH2"/>
</dbReference>
<accession>A0A3D9IT35</accession>
<dbReference type="InterPro" id="IPR006104">
    <property type="entry name" value="Glyco_hydro_2_N"/>
</dbReference>
<dbReference type="InterPro" id="IPR013783">
    <property type="entry name" value="Ig-like_fold"/>
</dbReference>
<feature type="domain" description="Glycoside hydrolase family 2 catalytic" evidence="6">
    <location>
        <begin position="295"/>
        <end position="451"/>
    </location>
</feature>
<organism evidence="8 9">
    <name type="scientific">Cohnella lupini</name>
    <dbReference type="NCBI Taxonomy" id="1294267"/>
    <lineage>
        <taxon>Bacteria</taxon>
        <taxon>Bacillati</taxon>
        <taxon>Bacillota</taxon>
        <taxon>Bacilli</taxon>
        <taxon>Bacillales</taxon>
        <taxon>Paenibacillaceae</taxon>
        <taxon>Cohnella</taxon>
    </lineage>
</organism>
<evidence type="ECO:0000256" key="1">
    <source>
        <dbReference type="ARBA" id="ARBA00007401"/>
    </source>
</evidence>
<keyword evidence="9" id="KW-1185">Reference proteome</keyword>
<evidence type="ECO:0000313" key="8">
    <source>
        <dbReference type="EMBL" id="RED64953.1"/>
    </source>
</evidence>
<evidence type="ECO:0000256" key="2">
    <source>
        <dbReference type="ARBA" id="ARBA00022801"/>
    </source>
</evidence>